<dbReference type="RefSeq" id="WP_284243228.1">
    <property type="nucleotide sequence ID" value="NZ_BSST01000001.1"/>
</dbReference>
<comment type="caution">
    <text evidence="13">The sequence shown here is derived from an EMBL/GenBank/DDBJ whole genome shotgun (WGS) entry which is preliminary data.</text>
</comment>
<evidence type="ECO:0000256" key="5">
    <source>
        <dbReference type="ARBA" id="ARBA00022519"/>
    </source>
</evidence>
<proteinExistence type="inferred from homology"/>
<keyword evidence="5 10" id="KW-0997">Cell inner membrane</keyword>
<keyword evidence="9" id="KW-0472">Membrane</keyword>
<dbReference type="InterPro" id="IPR051045">
    <property type="entry name" value="TonB-dependent_transducer"/>
</dbReference>
<protein>
    <recommendedName>
        <fullName evidence="10">Protein TonB</fullName>
    </recommendedName>
</protein>
<dbReference type="InterPro" id="IPR006260">
    <property type="entry name" value="TonB/TolA_C"/>
</dbReference>
<dbReference type="PROSITE" id="PS52015">
    <property type="entry name" value="TONB_CTD"/>
    <property type="match status" value="1"/>
</dbReference>
<dbReference type="SUPFAM" id="SSF74653">
    <property type="entry name" value="TolA/TonB C-terminal domain"/>
    <property type="match status" value="1"/>
</dbReference>
<evidence type="ECO:0000256" key="10">
    <source>
        <dbReference type="RuleBase" id="RU362123"/>
    </source>
</evidence>
<dbReference type="PRINTS" id="PR01374">
    <property type="entry name" value="TONBPROTEIN"/>
</dbReference>
<feature type="compositionally biased region" description="Pro residues" evidence="11">
    <location>
        <begin position="60"/>
        <end position="76"/>
    </location>
</feature>
<evidence type="ECO:0000256" key="2">
    <source>
        <dbReference type="ARBA" id="ARBA00006555"/>
    </source>
</evidence>
<keyword evidence="14" id="KW-1185">Reference proteome</keyword>
<keyword evidence="10" id="KW-0735">Signal-anchor</keyword>
<evidence type="ECO:0000256" key="4">
    <source>
        <dbReference type="ARBA" id="ARBA00022475"/>
    </source>
</evidence>
<keyword evidence="7 10" id="KW-0653">Protein transport</keyword>
<comment type="function">
    <text evidence="10">Interacts with outer membrane receptor proteins that carry out high-affinity binding and energy dependent uptake into the periplasmic space of specific substrates. It could act to transduce energy from the cytoplasmic membrane to specific energy-requiring processes in the outer membrane, resulting in the release into the periplasm of ligands bound by these outer membrane proteins.</text>
</comment>
<evidence type="ECO:0000256" key="3">
    <source>
        <dbReference type="ARBA" id="ARBA00022448"/>
    </source>
</evidence>
<name>A0ABQ6GPS5_9GAMM</name>
<sequence length="203" mass="22069">MVRLLVSILLGAAVTFALFSFMAFLISSGDRREEEKLENIVVEVNTTPPKSAAEQRRRVPPPPPPPPKTPPKPQAPEPETNTDTGGLTFNMPGVQLSGANAGISAPGAGFGRDGDATPIVRIEPKYPIQAARDGKEGWVKLSFTINEVGGVEDVEVIESDPKRVFDKEAKRALRKWKYKPKVVDGKPMRRPGLTVQLDFKMGG</sequence>
<dbReference type="Proteomes" id="UP001157186">
    <property type="component" value="Unassembled WGS sequence"/>
</dbReference>
<evidence type="ECO:0000256" key="6">
    <source>
        <dbReference type="ARBA" id="ARBA00022692"/>
    </source>
</evidence>
<comment type="subcellular location">
    <subcellularLocation>
        <location evidence="1 10">Cell inner membrane</location>
        <topology evidence="1 10">Single-pass membrane protein</topology>
        <orientation evidence="1 10">Periplasmic side</orientation>
    </subcellularLocation>
</comment>
<evidence type="ECO:0000313" key="14">
    <source>
        <dbReference type="Proteomes" id="UP001157186"/>
    </source>
</evidence>
<evidence type="ECO:0000256" key="7">
    <source>
        <dbReference type="ARBA" id="ARBA00022927"/>
    </source>
</evidence>
<dbReference type="InterPro" id="IPR003538">
    <property type="entry name" value="TonB"/>
</dbReference>
<comment type="similarity">
    <text evidence="2 10">Belongs to the TonB family.</text>
</comment>
<evidence type="ECO:0000256" key="8">
    <source>
        <dbReference type="ARBA" id="ARBA00022989"/>
    </source>
</evidence>
<dbReference type="PANTHER" id="PTHR33446:SF14">
    <property type="entry name" value="PROTEIN TONB"/>
    <property type="match status" value="1"/>
</dbReference>
<gene>
    <name evidence="13" type="primary">tonB2_1</name>
    <name evidence="13" type="ORF">tinsulaeT_07170</name>
</gene>
<keyword evidence="3 10" id="KW-0813">Transport</keyword>
<dbReference type="Pfam" id="PF03544">
    <property type="entry name" value="TonB_C"/>
    <property type="match status" value="1"/>
</dbReference>
<evidence type="ECO:0000256" key="1">
    <source>
        <dbReference type="ARBA" id="ARBA00004383"/>
    </source>
</evidence>
<evidence type="ECO:0000313" key="13">
    <source>
        <dbReference type="EMBL" id="GLX77377.1"/>
    </source>
</evidence>
<keyword evidence="4 10" id="KW-1003">Cell membrane</keyword>
<evidence type="ECO:0000256" key="9">
    <source>
        <dbReference type="ARBA" id="ARBA00023136"/>
    </source>
</evidence>
<dbReference type="InterPro" id="IPR037682">
    <property type="entry name" value="TonB_C"/>
</dbReference>
<feature type="domain" description="TonB C-terminal" evidence="12">
    <location>
        <begin position="111"/>
        <end position="203"/>
    </location>
</feature>
<dbReference type="Gene3D" id="3.30.1150.10">
    <property type="match status" value="1"/>
</dbReference>
<keyword evidence="6" id="KW-0812">Transmembrane</keyword>
<feature type="region of interest" description="Disordered" evidence="11">
    <location>
        <begin position="42"/>
        <end position="90"/>
    </location>
</feature>
<dbReference type="NCBIfam" id="TIGR01352">
    <property type="entry name" value="tonB_Cterm"/>
    <property type="match status" value="1"/>
</dbReference>
<evidence type="ECO:0000259" key="12">
    <source>
        <dbReference type="PROSITE" id="PS52015"/>
    </source>
</evidence>
<accession>A0ABQ6GPS5</accession>
<keyword evidence="8" id="KW-1133">Transmembrane helix</keyword>
<evidence type="ECO:0000256" key="11">
    <source>
        <dbReference type="SAM" id="MobiDB-lite"/>
    </source>
</evidence>
<reference evidence="13 14" key="1">
    <citation type="submission" date="2023-03" db="EMBL/GenBank/DDBJ databases">
        <title>Draft genome sequence of Thalassotalea insulae KCTC 62186T.</title>
        <authorList>
            <person name="Sawabe T."/>
        </authorList>
    </citation>
    <scope>NUCLEOTIDE SEQUENCE [LARGE SCALE GENOMIC DNA]</scope>
    <source>
        <strain evidence="13 14">KCTC 62186</strain>
    </source>
</reference>
<organism evidence="13 14">
    <name type="scientific">Thalassotalea insulae</name>
    <dbReference type="NCBI Taxonomy" id="2056778"/>
    <lineage>
        <taxon>Bacteria</taxon>
        <taxon>Pseudomonadati</taxon>
        <taxon>Pseudomonadota</taxon>
        <taxon>Gammaproteobacteria</taxon>
        <taxon>Alteromonadales</taxon>
        <taxon>Colwelliaceae</taxon>
        <taxon>Thalassotalea</taxon>
    </lineage>
</organism>
<dbReference type="EMBL" id="BSST01000001">
    <property type="protein sequence ID" value="GLX77377.1"/>
    <property type="molecule type" value="Genomic_DNA"/>
</dbReference>
<dbReference type="PANTHER" id="PTHR33446">
    <property type="entry name" value="PROTEIN TONB-RELATED"/>
    <property type="match status" value="1"/>
</dbReference>